<evidence type="ECO:0000313" key="1">
    <source>
        <dbReference type="EMBL" id="CAG8569571.1"/>
    </source>
</evidence>
<gene>
    <name evidence="1" type="ORF">DHETER_LOCUS5998</name>
</gene>
<organism evidence="1 2">
    <name type="scientific">Dentiscutata heterogama</name>
    <dbReference type="NCBI Taxonomy" id="1316150"/>
    <lineage>
        <taxon>Eukaryota</taxon>
        <taxon>Fungi</taxon>
        <taxon>Fungi incertae sedis</taxon>
        <taxon>Mucoromycota</taxon>
        <taxon>Glomeromycotina</taxon>
        <taxon>Glomeromycetes</taxon>
        <taxon>Diversisporales</taxon>
        <taxon>Gigasporaceae</taxon>
        <taxon>Dentiscutata</taxon>
    </lineage>
</organism>
<evidence type="ECO:0000313" key="2">
    <source>
        <dbReference type="Proteomes" id="UP000789702"/>
    </source>
</evidence>
<keyword evidence="2" id="KW-1185">Reference proteome</keyword>
<dbReference type="EMBL" id="CAJVPU010007178">
    <property type="protein sequence ID" value="CAG8569571.1"/>
    <property type="molecule type" value="Genomic_DNA"/>
</dbReference>
<feature type="non-terminal residue" evidence="1">
    <location>
        <position position="1"/>
    </location>
</feature>
<name>A0ACA9M621_9GLOM</name>
<comment type="caution">
    <text evidence="1">The sequence shown here is derived from an EMBL/GenBank/DDBJ whole genome shotgun (WGS) entry which is preliminary data.</text>
</comment>
<proteinExistence type="predicted"/>
<reference evidence="1" key="1">
    <citation type="submission" date="2021-06" db="EMBL/GenBank/DDBJ databases">
        <authorList>
            <person name="Kallberg Y."/>
            <person name="Tangrot J."/>
            <person name="Rosling A."/>
        </authorList>
    </citation>
    <scope>NUCLEOTIDE SEQUENCE</scope>
    <source>
        <strain evidence="1">IL203A</strain>
    </source>
</reference>
<sequence>SKMSKQNEFKDDSSSKARKNGNASCEELNLKTIAELIKSGKAQNIIFMAGAGISTAAGIPDFRSPGTGLYDNLSKYNLPRPESIFEIQYFKKNPEPFFELARELYPSKFLPTLTHYFIKLLYQKEVLLRCFTQNIDTLEQIAGLPEEVVVEAHGSFSKSQCLRCKKMADPKWMKETIFSGVIPKCLECKGIVKPCITFFGESLPEKFFLHLPDFNRCDLLIVAGTSLQVQPFSLLIDYVSSKTPRLLINREKVACYTPGMGFDFNGSFSDVRRDIFYGGSCDDGVLELAELLGWKEELEKLHKEGHEKLKEENKELAEEKKVEVSDVDALAAEFVKKVDISEVEKSTPDKVDEDKKDANKEDANKEDANKEDANKEDANKEDANKEDANKEDANKEDANKEDANKEDANKEDANKEDVKVDKLEKKEALEDKSMEETKYE</sequence>
<protein>
    <submittedName>
        <fullName evidence="1">10941_t:CDS:1</fullName>
    </submittedName>
</protein>
<dbReference type="Proteomes" id="UP000789702">
    <property type="component" value="Unassembled WGS sequence"/>
</dbReference>
<accession>A0ACA9M621</accession>